<reference evidence="2" key="2">
    <citation type="submission" date="2021-04" db="EMBL/GenBank/DDBJ databases">
        <authorList>
            <person name="Gilroy R."/>
        </authorList>
    </citation>
    <scope>NUCLEOTIDE SEQUENCE</scope>
    <source>
        <strain evidence="2">ChiSjej2B20-11307</strain>
    </source>
</reference>
<dbReference type="SUPFAM" id="SSF46955">
    <property type="entry name" value="Putative DNA-binding domain"/>
    <property type="match status" value="1"/>
</dbReference>
<gene>
    <name evidence="2" type="ORF">H9798_01275</name>
</gene>
<dbReference type="InterPro" id="IPR041657">
    <property type="entry name" value="HTH_17"/>
</dbReference>
<comment type="caution">
    <text evidence="2">The sequence shown here is derived from an EMBL/GenBank/DDBJ whole genome shotgun (WGS) entry which is preliminary data.</text>
</comment>
<dbReference type="NCBIfam" id="TIGR01764">
    <property type="entry name" value="excise"/>
    <property type="match status" value="1"/>
</dbReference>
<dbReference type="InterPro" id="IPR009061">
    <property type="entry name" value="DNA-bd_dom_put_sf"/>
</dbReference>
<dbReference type="AlphaFoldDB" id="A0A9D2H6T3"/>
<evidence type="ECO:0000313" key="3">
    <source>
        <dbReference type="Proteomes" id="UP000824223"/>
    </source>
</evidence>
<dbReference type="Proteomes" id="UP000824223">
    <property type="component" value="Unassembled WGS sequence"/>
</dbReference>
<proteinExistence type="predicted"/>
<accession>A0A9D2H6T3</accession>
<protein>
    <submittedName>
        <fullName evidence="2">Helix-turn-helix domain-containing protein</fullName>
    </submittedName>
</protein>
<dbReference type="GO" id="GO:0003677">
    <property type="term" value="F:DNA binding"/>
    <property type="evidence" value="ECO:0007669"/>
    <property type="project" value="InterPro"/>
</dbReference>
<name>A0A9D2H6T3_9FIRM</name>
<reference evidence="2" key="1">
    <citation type="journal article" date="2021" name="PeerJ">
        <title>Extensive microbial diversity within the chicken gut microbiome revealed by metagenomics and culture.</title>
        <authorList>
            <person name="Gilroy R."/>
            <person name="Ravi A."/>
            <person name="Getino M."/>
            <person name="Pursley I."/>
            <person name="Horton D.L."/>
            <person name="Alikhan N.F."/>
            <person name="Baker D."/>
            <person name="Gharbi K."/>
            <person name="Hall N."/>
            <person name="Watson M."/>
            <person name="Adriaenssens E.M."/>
            <person name="Foster-Nyarko E."/>
            <person name="Jarju S."/>
            <person name="Secka A."/>
            <person name="Antonio M."/>
            <person name="Oren A."/>
            <person name="Chaudhuri R.R."/>
            <person name="La Ragione R."/>
            <person name="Hildebrand F."/>
            <person name="Pallen M.J."/>
        </authorList>
    </citation>
    <scope>NUCLEOTIDE SEQUENCE</scope>
    <source>
        <strain evidence="2">ChiSjej2B20-11307</strain>
    </source>
</reference>
<dbReference type="InterPro" id="IPR036388">
    <property type="entry name" value="WH-like_DNA-bd_sf"/>
</dbReference>
<organism evidence="2 3">
    <name type="scientific">Candidatus Mediterraneibacter pullicola</name>
    <dbReference type="NCBI Taxonomy" id="2838682"/>
    <lineage>
        <taxon>Bacteria</taxon>
        <taxon>Bacillati</taxon>
        <taxon>Bacillota</taxon>
        <taxon>Clostridia</taxon>
        <taxon>Lachnospirales</taxon>
        <taxon>Lachnospiraceae</taxon>
        <taxon>Mediterraneibacter</taxon>
    </lineage>
</organism>
<dbReference type="EMBL" id="DXAK01000007">
    <property type="protein sequence ID" value="HJA05767.1"/>
    <property type="molecule type" value="Genomic_DNA"/>
</dbReference>
<evidence type="ECO:0000313" key="2">
    <source>
        <dbReference type="EMBL" id="HJA05767.1"/>
    </source>
</evidence>
<feature type="domain" description="Helix-turn-helix" evidence="1">
    <location>
        <begin position="8"/>
        <end position="57"/>
    </location>
</feature>
<dbReference type="Pfam" id="PF12728">
    <property type="entry name" value="HTH_17"/>
    <property type="match status" value="1"/>
</dbReference>
<sequence length="64" mass="7582">MERDTEKWVSLEEIAEHMGLSKDTIRNYIKKQQIPYYRIGKQYKFKISEIDAWIESGKSASIAE</sequence>
<evidence type="ECO:0000259" key="1">
    <source>
        <dbReference type="Pfam" id="PF12728"/>
    </source>
</evidence>
<dbReference type="Gene3D" id="1.10.10.10">
    <property type="entry name" value="Winged helix-like DNA-binding domain superfamily/Winged helix DNA-binding domain"/>
    <property type="match status" value="1"/>
</dbReference>
<dbReference type="InterPro" id="IPR010093">
    <property type="entry name" value="SinI_DNA-bd"/>
</dbReference>